<name>X1K524_9ZZZZ</name>
<organism evidence="1">
    <name type="scientific">marine sediment metagenome</name>
    <dbReference type="NCBI Taxonomy" id="412755"/>
    <lineage>
        <taxon>unclassified sequences</taxon>
        <taxon>metagenomes</taxon>
        <taxon>ecological metagenomes</taxon>
    </lineage>
</organism>
<evidence type="ECO:0000313" key="1">
    <source>
        <dbReference type="EMBL" id="GAH85364.1"/>
    </source>
</evidence>
<sequence>MSISDNVLCVSEVAEGDFGEGINPNQIRSAIR</sequence>
<comment type="caution">
    <text evidence="1">The sequence shown here is derived from an EMBL/GenBank/DDBJ whole genome shotgun (WGS) entry which is preliminary data.</text>
</comment>
<dbReference type="AlphaFoldDB" id="X1K524"/>
<protein>
    <submittedName>
        <fullName evidence="1">Uncharacterized protein</fullName>
    </submittedName>
</protein>
<feature type="non-terminal residue" evidence="1">
    <location>
        <position position="32"/>
    </location>
</feature>
<gene>
    <name evidence="1" type="ORF">S03H2_65261</name>
</gene>
<accession>X1K524</accession>
<dbReference type="EMBL" id="BARU01042480">
    <property type="protein sequence ID" value="GAH85364.1"/>
    <property type="molecule type" value="Genomic_DNA"/>
</dbReference>
<reference evidence="1" key="1">
    <citation type="journal article" date="2014" name="Front. Microbiol.">
        <title>High frequency of phylogenetically diverse reductive dehalogenase-homologous genes in deep subseafloor sedimentary metagenomes.</title>
        <authorList>
            <person name="Kawai M."/>
            <person name="Futagami T."/>
            <person name="Toyoda A."/>
            <person name="Takaki Y."/>
            <person name="Nishi S."/>
            <person name="Hori S."/>
            <person name="Arai W."/>
            <person name="Tsubouchi T."/>
            <person name="Morono Y."/>
            <person name="Uchiyama I."/>
            <person name="Ito T."/>
            <person name="Fujiyama A."/>
            <person name="Inagaki F."/>
            <person name="Takami H."/>
        </authorList>
    </citation>
    <scope>NUCLEOTIDE SEQUENCE</scope>
    <source>
        <strain evidence="1">Expedition CK06-06</strain>
    </source>
</reference>
<proteinExistence type="predicted"/>